<keyword evidence="3 5" id="KW-0378">Hydrolase</keyword>
<gene>
    <name evidence="8" type="ORF">HCU74_14060</name>
</gene>
<evidence type="ECO:0000256" key="1">
    <source>
        <dbReference type="ARBA" id="ARBA00011073"/>
    </source>
</evidence>
<keyword evidence="2 5" id="KW-0645">Protease</keyword>
<dbReference type="Proteomes" id="UP000765845">
    <property type="component" value="Unassembled WGS sequence"/>
</dbReference>
<dbReference type="PROSITE" id="PS50093">
    <property type="entry name" value="PKD"/>
    <property type="match status" value="1"/>
</dbReference>
<dbReference type="InterPro" id="IPR022409">
    <property type="entry name" value="PKD/Chitinase_dom"/>
</dbReference>
<comment type="similarity">
    <text evidence="1 5 6">Belongs to the peptidase S8 family.</text>
</comment>
<sequence>MSLAVSLTACGGGSGGSALPDTLAAADDGRGLESSISDGIAAGEAIDGQYIVLLQKVTEGPLAGLPLHALIDTLLGQVGGQLLGVYEHAVTGFVAQLSPEAAAALANLPVVKLVEQDQTVAIAAVQNNATWGLDRIDQPDLPLDGSYQYSVDGSGVHIYVVDTGIRTSHNEFAGRVGVGRNFVSSGLLFGSTDPEDTDDCNGHGTHVAGTSAGTTWGVAKGAIVHPVRVLGCNGSGSNSGVIAGVDWVAANRQMPAVANMSLGGGNSDALDAAVRGAINAGVSFVVAAGNDNADACSGSPNRVAEAITVGSTTSADARSSFSNKGSCVDIFAPGSSITSAWYQSDSDSNTISGTSMAAPHVAGAAALVLAQNASASPAQVFATVLQQGEANTLTGLGSGSPNLMLQTVPGDVTPVDQPPVALFSQSCDGLSCSFDASASSDDSAIGSYAWSFGDGTSAGGVGVSHVYQSYGDYTVTLTVTDDAGQATAATQTVSVVDPNAGPCPGCDQRNGNLSGSNASDYAPNTAGFSSDGGQFYGLLEGPANADFDLYLEKYTTSLFFSGWSSVASSESTSSNEEINYNGSAGTYRWRVKSYSGSGDYQLYTDAP</sequence>
<dbReference type="SUPFAM" id="SSF52743">
    <property type="entry name" value="Subtilisin-like"/>
    <property type="match status" value="1"/>
</dbReference>
<dbReference type="SMART" id="SM00089">
    <property type="entry name" value="PKD"/>
    <property type="match status" value="1"/>
</dbReference>
<feature type="active site" description="Charge relay system" evidence="5">
    <location>
        <position position="162"/>
    </location>
</feature>
<dbReference type="InterPro" id="IPR035986">
    <property type="entry name" value="PKD_dom_sf"/>
</dbReference>
<dbReference type="InterPro" id="IPR036852">
    <property type="entry name" value="Peptidase_S8/S53_dom_sf"/>
</dbReference>
<dbReference type="PROSITE" id="PS00136">
    <property type="entry name" value="SUBTILASE_ASP"/>
    <property type="match status" value="1"/>
</dbReference>
<dbReference type="Pfam" id="PF05922">
    <property type="entry name" value="Inhibitor_I9"/>
    <property type="match status" value="1"/>
</dbReference>
<dbReference type="PANTHER" id="PTHR43806">
    <property type="entry name" value="PEPTIDASE S8"/>
    <property type="match status" value="1"/>
</dbReference>
<dbReference type="InterPro" id="IPR037045">
    <property type="entry name" value="S8pro/Inhibitor_I9_sf"/>
</dbReference>
<evidence type="ECO:0000256" key="6">
    <source>
        <dbReference type="RuleBase" id="RU003355"/>
    </source>
</evidence>
<accession>A0ABX1GJK8</accession>
<dbReference type="SUPFAM" id="SSF49299">
    <property type="entry name" value="PKD domain"/>
    <property type="match status" value="1"/>
</dbReference>
<reference evidence="8 9" key="1">
    <citation type="submission" date="2020-04" db="EMBL/GenBank/DDBJ databases">
        <authorList>
            <person name="Yoon J."/>
        </authorList>
    </citation>
    <scope>NUCLEOTIDE SEQUENCE [LARGE SCALE GENOMIC DNA]</scope>
    <source>
        <strain evidence="8 9">KMU-166</strain>
    </source>
</reference>
<dbReference type="Pfam" id="PF00082">
    <property type="entry name" value="Peptidase_S8"/>
    <property type="match status" value="1"/>
</dbReference>
<dbReference type="InterPro" id="IPR034193">
    <property type="entry name" value="PCSK9_ProteinaseK-like"/>
</dbReference>
<proteinExistence type="inferred from homology"/>
<dbReference type="PROSITE" id="PS51892">
    <property type="entry name" value="SUBTILASE"/>
    <property type="match status" value="1"/>
</dbReference>
<keyword evidence="9" id="KW-1185">Reference proteome</keyword>
<evidence type="ECO:0000256" key="4">
    <source>
        <dbReference type="ARBA" id="ARBA00022825"/>
    </source>
</evidence>
<dbReference type="InterPro" id="IPR050131">
    <property type="entry name" value="Peptidase_S8_subtilisin-like"/>
</dbReference>
<dbReference type="Gene3D" id="2.60.40.10">
    <property type="entry name" value="Immunoglobulins"/>
    <property type="match status" value="1"/>
</dbReference>
<name>A0ABX1GJK8_9GAMM</name>
<dbReference type="Gene3D" id="3.30.70.80">
    <property type="entry name" value="Peptidase S8 propeptide/proteinase inhibitor I9"/>
    <property type="match status" value="1"/>
</dbReference>
<dbReference type="PRINTS" id="PR00723">
    <property type="entry name" value="SUBTILISIN"/>
</dbReference>
<dbReference type="InterPro" id="IPR023828">
    <property type="entry name" value="Peptidase_S8_Ser-AS"/>
</dbReference>
<dbReference type="CDD" id="cd04077">
    <property type="entry name" value="Peptidases_S8_PCSK9_ProteinaseK_like"/>
    <property type="match status" value="1"/>
</dbReference>
<feature type="active site" description="Charge relay system" evidence="5">
    <location>
        <position position="203"/>
    </location>
</feature>
<dbReference type="InterPro" id="IPR023827">
    <property type="entry name" value="Peptidase_S8_Asp-AS"/>
</dbReference>
<dbReference type="Gene3D" id="3.40.50.200">
    <property type="entry name" value="Peptidase S8/S53 domain"/>
    <property type="match status" value="1"/>
</dbReference>
<evidence type="ECO:0000256" key="2">
    <source>
        <dbReference type="ARBA" id="ARBA00022670"/>
    </source>
</evidence>
<evidence type="ECO:0000256" key="5">
    <source>
        <dbReference type="PROSITE-ProRule" id="PRU01240"/>
    </source>
</evidence>
<dbReference type="PROSITE" id="PS00138">
    <property type="entry name" value="SUBTILASE_SER"/>
    <property type="match status" value="1"/>
</dbReference>
<comment type="caution">
    <text evidence="8">The sequence shown here is derived from an EMBL/GenBank/DDBJ whole genome shotgun (WGS) entry which is preliminary data.</text>
</comment>
<dbReference type="Gene3D" id="2.60.120.380">
    <property type="match status" value="1"/>
</dbReference>
<dbReference type="InterPro" id="IPR015500">
    <property type="entry name" value="Peptidase_S8_subtilisin-rel"/>
</dbReference>
<dbReference type="InterPro" id="IPR000209">
    <property type="entry name" value="Peptidase_S8/S53_dom"/>
</dbReference>
<dbReference type="SUPFAM" id="SSF54897">
    <property type="entry name" value="Protease propeptides/inhibitors"/>
    <property type="match status" value="1"/>
</dbReference>
<organism evidence="8 9">
    <name type="scientific">Spongiibacter thalassae</name>
    <dbReference type="NCBI Taxonomy" id="2721624"/>
    <lineage>
        <taxon>Bacteria</taxon>
        <taxon>Pseudomonadati</taxon>
        <taxon>Pseudomonadota</taxon>
        <taxon>Gammaproteobacteria</taxon>
        <taxon>Cellvibrionales</taxon>
        <taxon>Spongiibacteraceae</taxon>
        <taxon>Spongiibacter</taxon>
    </lineage>
</organism>
<dbReference type="CDD" id="cd00146">
    <property type="entry name" value="PKD"/>
    <property type="match status" value="1"/>
</dbReference>
<dbReference type="InterPro" id="IPR000601">
    <property type="entry name" value="PKD_dom"/>
</dbReference>
<dbReference type="EMBL" id="JAAWWK010000005">
    <property type="protein sequence ID" value="NKI18537.1"/>
    <property type="molecule type" value="Genomic_DNA"/>
</dbReference>
<feature type="active site" description="Charge relay system" evidence="5">
    <location>
        <position position="355"/>
    </location>
</feature>
<protein>
    <submittedName>
        <fullName evidence="8">S8 family serine peptidase</fullName>
    </submittedName>
</protein>
<dbReference type="Pfam" id="PF18911">
    <property type="entry name" value="PKD_4"/>
    <property type="match status" value="1"/>
</dbReference>
<evidence type="ECO:0000313" key="8">
    <source>
        <dbReference type="EMBL" id="NKI18537.1"/>
    </source>
</evidence>
<dbReference type="InterPro" id="IPR010259">
    <property type="entry name" value="S8pro/Inhibitor_I9"/>
</dbReference>
<evidence type="ECO:0000313" key="9">
    <source>
        <dbReference type="Proteomes" id="UP000765845"/>
    </source>
</evidence>
<evidence type="ECO:0000256" key="3">
    <source>
        <dbReference type="ARBA" id="ARBA00022801"/>
    </source>
</evidence>
<dbReference type="SUPFAM" id="SSF89260">
    <property type="entry name" value="Collagen-binding domain"/>
    <property type="match status" value="1"/>
</dbReference>
<feature type="domain" description="PKD" evidence="7">
    <location>
        <begin position="429"/>
        <end position="495"/>
    </location>
</feature>
<dbReference type="InterPro" id="IPR013783">
    <property type="entry name" value="Ig-like_fold"/>
</dbReference>
<dbReference type="PANTHER" id="PTHR43806:SF58">
    <property type="entry name" value="ALKALINE PROTEASE 1-RELATED"/>
    <property type="match status" value="1"/>
</dbReference>
<evidence type="ECO:0000259" key="7">
    <source>
        <dbReference type="PROSITE" id="PS50093"/>
    </source>
</evidence>
<keyword evidence="4 5" id="KW-0720">Serine protease</keyword>